<gene>
    <name evidence="2" type="ORF">L484_022939</name>
</gene>
<keyword evidence="3" id="KW-1185">Reference proteome</keyword>
<dbReference type="EMBL" id="KE344145">
    <property type="protein sequence ID" value="EXB53971.1"/>
    <property type="molecule type" value="Genomic_DNA"/>
</dbReference>
<dbReference type="Proteomes" id="UP000030645">
    <property type="component" value="Unassembled WGS sequence"/>
</dbReference>
<feature type="region of interest" description="Disordered" evidence="1">
    <location>
        <begin position="41"/>
        <end position="67"/>
    </location>
</feature>
<protein>
    <submittedName>
        <fullName evidence="2">Uncharacterized protein</fullName>
    </submittedName>
</protein>
<reference evidence="3" key="1">
    <citation type="submission" date="2013-01" db="EMBL/GenBank/DDBJ databases">
        <title>Draft Genome Sequence of a Mulberry Tree, Morus notabilis C.K. Schneid.</title>
        <authorList>
            <person name="He N."/>
            <person name="Zhao S."/>
        </authorList>
    </citation>
    <scope>NUCLEOTIDE SEQUENCE</scope>
</reference>
<evidence type="ECO:0000256" key="1">
    <source>
        <dbReference type="SAM" id="MobiDB-lite"/>
    </source>
</evidence>
<organism evidence="2 3">
    <name type="scientific">Morus notabilis</name>
    <dbReference type="NCBI Taxonomy" id="981085"/>
    <lineage>
        <taxon>Eukaryota</taxon>
        <taxon>Viridiplantae</taxon>
        <taxon>Streptophyta</taxon>
        <taxon>Embryophyta</taxon>
        <taxon>Tracheophyta</taxon>
        <taxon>Spermatophyta</taxon>
        <taxon>Magnoliopsida</taxon>
        <taxon>eudicotyledons</taxon>
        <taxon>Gunneridae</taxon>
        <taxon>Pentapetalae</taxon>
        <taxon>rosids</taxon>
        <taxon>fabids</taxon>
        <taxon>Rosales</taxon>
        <taxon>Moraceae</taxon>
        <taxon>Moreae</taxon>
        <taxon>Morus</taxon>
    </lineage>
</organism>
<accession>W9R3Y6</accession>
<proteinExistence type="predicted"/>
<dbReference type="AlphaFoldDB" id="W9R3Y6"/>
<name>W9R3Y6_9ROSA</name>
<sequence>MNSGLVGHFGVKFHLLRNEERPRDSRASKSIQVVGEEFWEGGSQRRGGGAVGEAHPHPRRRTPSASRGSANLFVGADIDLADPLIELGRLELLNDAGEDVAEFGDRDESHGVLVKDLEAVAELAIERLRLHVLSHQVQEPREIKWHREILLGDDGFELRLVIAQILAHHPMETCPSPTSPSPSSAAATDPSFLSTTSVIIDSSIARWRPLAHPLHPFPPPLLRRCRRQAILLLHRIRPHRQLHRPMETEDEGD</sequence>
<evidence type="ECO:0000313" key="3">
    <source>
        <dbReference type="Proteomes" id="UP000030645"/>
    </source>
</evidence>
<evidence type="ECO:0000313" key="2">
    <source>
        <dbReference type="EMBL" id="EXB53971.1"/>
    </source>
</evidence>